<comment type="caution">
    <text evidence="1">The sequence shown here is derived from an EMBL/GenBank/DDBJ whole genome shotgun (WGS) entry which is preliminary data.</text>
</comment>
<sequence>MGQLLHGSVTTTKAIRRAIQHRQANLRALSKRTLVADQRTGSKDLRSTVLSPEDEAVVAAFLAVLRSYHRTTASTRSRP</sequence>
<accession>A0AA37TDU1</accession>
<gene>
    <name evidence="1" type="ORF">GCM10007890_20100</name>
</gene>
<proteinExistence type="predicted"/>
<dbReference type="EMBL" id="BSPL01000013">
    <property type="protein sequence ID" value="GLS69997.1"/>
    <property type="molecule type" value="Genomic_DNA"/>
</dbReference>
<reference evidence="2" key="1">
    <citation type="journal article" date="2019" name="Int. J. Syst. Evol. Microbiol.">
        <title>The Global Catalogue of Microorganisms (GCM) 10K type strain sequencing project: providing services to taxonomists for standard genome sequencing and annotation.</title>
        <authorList>
            <consortium name="The Broad Institute Genomics Platform"/>
            <consortium name="The Broad Institute Genome Sequencing Center for Infectious Disease"/>
            <person name="Wu L."/>
            <person name="Ma J."/>
        </authorList>
    </citation>
    <scope>NUCLEOTIDE SEQUENCE [LARGE SCALE GENOMIC DNA]</scope>
    <source>
        <strain evidence="2">NBRC 103632</strain>
    </source>
</reference>
<evidence type="ECO:0000313" key="2">
    <source>
        <dbReference type="Proteomes" id="UP001157440"/>
    </source>
</evidence>
<organism evidence="1 2">
    <name type="scientific">Methylobacterium tardum</name>
    <dbReference type="NCBI Taxonomy" id="374432"/>
    <lineage>
        <taxon>Bacteria</taxon>
        <taxon>Pseudomonadati</taxon>
        <taxon>Pseudomonadota</taxon>
        <taxon>Alphaproteobacteria</taxon>
        <taxon>Hyphomicrobiales</taxon>
        <taxon>Methylobacteriaceae</taxon>
        <taxon>Methylobacterium</taxon>
    </lineage>
</organism>
<protein>
    <submittedName>
        <fullName evidence="1">Uncharacterized protein</fullName>
    </submittedName>
</protein>
<evidence type="ECO:0000313" key="1">
    <source>
        <dbReference type="EMBL" id="GLS69997.1"/>
    </source>
</evidence>
<dbReference type="AlphaFoldDB" id="A0AA37TDU1"/>
<keyword evidence="2" id="KW-1185">Reference proteome</keyword>
<name>A0AA37TDU1_9HYPH</name>
<dbReference type="Proteomes" id="UP001157440">
    <property type="component" value="Unassembled WGS sequence"/>
</dbReference>